<dbReference type="Proteomes" id="UP000199361">
    <property type="component" value="Unassembled WGS sequence"/>
</dbReference>
<evidence type="ECO:0000256" key="1">
    <source>
        <dbReference type="SAM" id="MobiDB-lite"/>
    </source>
</evidence>
<dbReference type="AlphaFoldDB" id="A0A1I0ET31"/>
<gene>
    <name evidence="2" type="ORF">SAMN05421811_103194</name>
</gene>
<evidence type="ECO:0000313" key="3">
    <source>
        <dbReference type="Proteomes" id="UP000199361"/>
    </source>
</evidence>
<protein>
    <submittedName>
        <fullName evidence="2">Uncharacterized protein</fullName>
    </submittedName>
</protein>
<dbReference type="STRING" id="568860.SAMN05421811_103194"/>
<accession>A0A1I0ET31</accession>
<feature type="region of interest" description="Disordered" evidence="1">
    <location>
        <begin position="1"/>
        <end position="66"/>
    </location>
</feature>
<dbReference type="EMBL" id="FOHX01000003">
    <property type="protein sequence ID" value="SET48711.1"/>
    <property type="molecule type" value="Genomic_DNA"/>
</dbReference>
<feature type="compositionally biased region" description="Basic and acidic residues" evidence="1">
    <location>
        <begin position="1"/>
        <end position="19"/>
    </location>
</feature>
<proteinExistence type="predicted"/>
<evidence type="ECO:0000313" key="2">
    <source>
        <dbReference type="EMBL" id="SET48711.1"/>
    </source>
</evidence>
<sequence>MRSHTFRESAIARDREGKFASKASGGNPSAISTALRDTARPDAVKDSPSRHSTGQGMPSIINGADIRTRDGKEIALDRHSDGTTTLTANGTSITLDKRATEELNRSLGDMAGEDVDVGTSQIVRYYTTGPDKQPVSHLVAHIQKDGDDSYSLRVAGDADSIEALTNTPAVNLSRNDIDKLDEALFRLDSSSRVPTDYGDIDVYPTDDGKIAFRHLGDDGTPVETAFNAASIARIRRAIDVVIEGFDEDSPDGPDTGVRRREVSTNAGKVRIELDGEWGGTGSGNVLRVTPATGDAWGVVVDGPNQSAFYDAIDRAEEAWIDN</sequence>
<keyword evidence="3" id="KW-1185">Reference proteome</keyword>
<organism evidence="2 3">
    <name type="scientific">Nonomuraea wenchangensis</name>
    <dbReference type="NCBI Taxonomy" id="568860"/>
    <lineage>
        <taxon>Bacteria</taxon>
        <taxon>Bacillati</taxon>
        <taxon>Actinomycetota</taxon>
        <taxon>Actinomycetes</taxon>
        <taxon>Streptosporangiales</taxon>
        <taxon>Streptosporangiaceae</taxon>
        <taxon>Nonomuraea</taxon>
    </lineage>
</organism>
<feature type="compositionally biased region" description="Basic and acidic residues" evidence="1">
    <location>
        <begin position="37"/>
        <end position="49"/>
    </location>
</feature>
<name>A0A1I0ET31_9ACTN</name>
<dbReference type="RefSeq" id="WP_091079391.1">
    <property type="nucleotide sequence ID" value="NZ_FOHX01000003.1"/>
</dbReference>
<dbReference type="OrthoDB" id="9849407at2"/>
<reference evidence="2 3" key="1">
    <citation type="submission" date="2016-10" db="EMBL/GenBank/DDBJ databases">
        <authorList>
            <person name="de Groot N.N."/>
        </authorList>
    </citation>
    <scope>NUCLEOTIDE SEQUENCE [LARGE SCALE GENOMIC DNA]</scope>
    <source>
        <strain evidence="2 3">CGMCC 4.5598</strain>
    </source>
</reference>